<evidence type="ECO:0000313" key="3">
    <source>
        <dbReference type="EnsemblMetazoa" id="GBRI033703-PA"/>
    </source>
</evidence>
<dbReference type="PROSITE" id="PS00028">
    <property type="entry name" value="ZINC_FINGER_C2H2_1"/>
    <property type="match status" value="1"/>
</dbReference>
<keyword evidence="1" id="KW-0479">Metal-binding</keyword>
<dbReference type="Pfam" id="PF12874">
    <property type="entry name" value="zf-met"/>
    <property type="match status" value="1"/>
</dbReference>
<evidence type="ECO:0000256" key="1">
    <source>
        <dbReference type="PROSITE-ProRule" id="PRU00042"/>
    </source>
</evidence>
<name>A0A1A9WV84_9MUSC</name>
<dbReference type="Pfam" id="PF13912">
    <property type="entry name" value="zf-C2H2_6"/>
    <property type="match status" value="1"/>
</dbReference>
<feature type="domain" description="C2H2-type" evidence="2">
    <location>
        <begin position="61"/>
        <end position="89"/>
    </location>
</feature>
<keyword evidence="1" id="KW-0863">Zinc-finger</keyword>
<dbReference type="InterPro" id="IPR036236">
    <property type="entry name" value="Znf_C2H2_sf"/>
</dbReference>
<reference evidence="3" key="2">
    <citation type="submission" date="2020-05" db="UniProtKB">
        <authorList>
            <consortium name="EnsemblMetazoa"/>
        </authorList>
    </citation>
    <scope>IDENTIFICATION</scope>
    <source>
        <strain evidence="3">IAEA</strain>
    </source>
</reference>
<dbReference type="VEuPathDB" id="VectorBase:GBRI033703"/>
<dbReference type="Gene3D" id="3.30.160.60">
    <property type="entry name" value="Classic Zinc Finger"/>
    <property type="match status" value="1"/>
</dbReference>
<reference evidence="4" key="1">
    <citation type="submission" date="2014-03" db="EMBL/GenBank/DDBJ databases">
        <authorList>
            <person name="Aksoy S."/>
            <person name="Warren W."/>
            <person name="Wilson R.K."/>
        </authorList>
    </citation>
    <scope>NUCLEOTIDE SEQUENCE [LARGE SCALE GENOMIC DNA]</scope>
    <source>
        <strain evidence="4">IAEA</strain>
    </source>
</reference>
<organism evidence="3 4">
    <name type="scientific">Glossina brevipalpis</name>
    <dbReference type="NCBI Taxonomy" id="37001"/>
    <lineage>
        <taxon>Eukaryota</taxon>
        <taxon>Metazoa</taxon>
        <taxon>Ecdysozoa</taxon>
        <taxon>Arthropoda</taxon>
        <taxon>Hexapoda</taxon>
        <taxon>Insecta</taxon>
        <taxon>Pterygota</taxon>
        <taxon>Neoptera</taxon>
        <taxon>Endopterygota</taxon>
        <taxon>Diptera</taxon>
        <taxon>Brachycera</taxon>
        <taxon>Muscomorpha</taxon>
        <taxon>Hippoboscoidea</taxon>
        <taxon>Glossinidae</taxon>
        <taxon>Glossina</taxon>
    </lineage>
</organism>
<dbReference type="AlphaFoldDB" id="A0A1A9WV84"/>
<keyword evidence="1" id="KW-0862">Zinc</keyword>
<dbReference type="SUPFAM" id="SSF57667">
    <property type="entry name" value="beta-beta-alpha zinc fingers"/>
    <property type="match status" value="1"/>
</dbReference>
<dbReference type="GO" id="GO:0008270">
    <property type="term" value="F:zinc ion binding"/>
    <property type="evidence" value="ECO:0007669"/>
    <property type="project" value="UniProtKB-KW"/>
</dbReference>
<evidence type="ECO:0000313" key="4">
    <source>
        <dbReference type="Proteomes" id="UP000091820"/>
    </source>
</evidence>
<dbReference type="SMART" id="SM00355">
    <property type="entry name" value="ZnF_C2H2"/>
    <property type="match status" value="2"/>
</dbReference>
<evidence type="ECO:0000259" key="2">
    <source>
        <dbReference type="PROSITE" id="PS50157"/>
    </source>
</evidence>
<keyword evidence="4" id="KW-1185">Reference proteome</keyword>
<dbReference type="PROSITE" id="PS50157">
    <property type="entry name" value="ZINC_FINGER_C2H2_2"/>
    <property type="match status" value="1"/>
</dbReference>
<accession>A0A1A9WV84</accession>
<sequence>METTSRLTRQTSNSAIPPLQEEIVDAAIFCEVCNRQFANLNQKKQHIRRKACRGNLNLLINPCDICGREFSTYTGLRLHQTRAHVEENNIRKMQEAVNASTRQNWTADEEYALALLEVNMGPSTTTEIINHLTANSKRSRDAIKKRRQTAGYKAVIESLLLAGTQ</sequence>
<protein>
    <recommendedName>
        <fullName evidence="2">C2H2-type domain-containing protein</fullName>
    </recommendedName>
</protein>
<dbReference type="InterPro" id="IPR013087">
    <property type="entry name" value="Znf_C2H2_type"/>
</dbReference>
<dbReference type="Proteomes" id="UP000091820">
    <property type="component" value="Unassembled WGS sequence"/>
</dbReference>
<proteinExistence type="predicted"/>
<dbReference type="EnsemblMetazoa" id="GBRI033703-RA">
    <property type="protein sequence ID" value="GBRI033703-PA"/>
    <property type="gene ID" value="GBRI033703"/>
</dbReference>